<reference evidence="2" key="1">
    <citation type="submission" date="2013-09" db="EMBL/GenBank/DDBJ databases">
        <title>Corchorus olitorius genome sequencing.</title>
        <authorList>
            <person name="Alam M."/>
            <person name="Haque M.S."/>
            <person name="Islam M.S."/>
            <person name="Emdad E.M."/>
            <person name="Islam M.M."/>
            <person name="Ahmed B."/>
            <person name="Halim A."/>
            <person name="Hossen Q.M.M."/>
            <person name="Hossain M.Z."/>
            <person name="Ahmed R."/>
            <person name="Khan M.M."/>
            <person name="Islam R."/>
            <person name="Rashid M.M."/>
            <person name="Khan S.A."/>
            <person name="Rahman M.S."/>
            <person name="Alam M."/>
            <person name="Yahiya A.S."/>
            <person name="Khan M.S."/>
            <person name="Azam M.S."/>
            <person name="Haque T."/>
            <person name="Lashkar M.Z.H."/>
            <person name="Akhand A.I."/>
            <person name="Morshed G."/>
            <person name="Roy S."/>
            <person name="Uddin K.S."/>
            <person name="Rabeya T."/>
            <person name="Hossain A.S."/>
            <person name="Chowdhury A."/>
            <person name="Snigdha A.R."/>
            <person name="Mortoza M.S."/>
            <person name="Matin S.A."/>
            <person name="Hoque S.M.E."/>
            <person name="Islam M.K."/>
            <person name="Roy D.K."/>
            <person name="Haider R."/>
            <person name="Moosa M.M."/>
            <person name="Elias S.M."/>
            <person name="Hasan A.M."/>
            <person name="Jahan S."/>
            <person name="Shafiuddin M."/>
            <person name="Mahmood N."/>
            <person name="Shommy N.S."/>
        </authorList>
    </citation>
    <scope>NUCLEOTIDE SEQUENCE [LARGE SCALE GENOMIC DNA]</scope>
    <source>
        <strain evidence="2">cv. O-4</strain>
    </source>
</reference>
<accession>A0A1R3G0E5</accession>
<name>A0A1R3G0E5_9ROSI</name>
<organism evidence="1 2">
    <name type="scientific">Corchorus olitorius</name>
    <dbReference type="NCBI Taxonomy" id="93759"/>
    <lineage>
        <taxon>Eukaryota</taxon>
        <taxon>Viridiplantae</taxon>
        <taxon>Streptophyta</taxon>
        <taxon>Embryophyta</taxon>
        <taxon>Tracheophyta</taxon>
        <taxon>Spermatophyta</taxon>
        <taxon>Magnoliopsida</taxon>
        <taxon>eudicotyledons</taxon>
        <taxon>Gunneridae</taxon>
        <taxon>Pentapetalae</taxon>
        <taxon>rosids</taxon>
        <taxon>malvids</taxon>
        <taxon>Malvales</taxon>
        <taxon>Malvaceae</taxon>
        <taxon>Grewioideae</taxon>
        <taxon>Apeibeae</taxon>
        <taxon>Corchorus</taxon>
    </lineage>
</organism>
<sequence length="40" mass="4213">MAEPLPAMQAVLARVNHAIDGHTLSFGSGCFPLASILFQT</sequence>
<evidence type="ECO:0000313" key="1">
    <source>
        <dbReference type="EMBL" id="OMO51537.1"/>
    </source>
</evidence>
<evidence type="ECO:0000313" key="2">
    <source>
        <dbReference type="Proteomes" id="UP000187203"/>
    </source>
</evidence>
<dbReference type="Proteomes" id="UP000187203">
    <property type="component" value="Unassembled WGS sequence"/>
</dbReference>
<protein>
    <submittedName>
        <fullName evidence="1">Uncharacterized protein</fullName>
    </submittedName>
</protein>
<comment type="caution">
    <text evidence="1">The sequence shown here is derived from an EMBL/GenBank/DDBJ whole genome shotgun (WGS) entry which is preliminary data.</text>
</comment>
<dbReference type="AlphaFoldDB" id="A0A1R3G0E5"/>
<proteinExistence type="predicted"/>
<gene>
    <name evidence="1" type="ORF">COLO4_37627</name>
</gene>
<keyword evidence="2" id="KW-1185">Reference proteome</keyword>
<dbReference type="EMBL" id="AWUE01024126">
    <property type="protein sequence ID" value="OMO51537.1"/>
    <property type="molecule type" value="Genomic_DNA"/>
</dbReference>